<name>W7N0H5_GIBM7</name>
<dbReference type="STRING" id="334819.W7N0H5"/>
<dbReference type="VEuPathDB" id="FungiDB:FVEG_17155"/>
<reference evidence="1 2" key="1">
    <citation type="journal article" date="2010" name="Nature">
        <title>Comparative genomics reveals mobile pathogenicity chromosomes in Fusarium.</title>
        <authorList>
            <person name="Ma L.J."/>
            <person name="van der Does H.C."/>
            <person name="Borkovich K.A."/>
            <person name="Coleman J.J."/>
            <person name="Daboussi M.J."/>
            <person name="Di Pietro A."/>
            <person name="Dufresne M."/>
            <person name="Freitag M."/>
            <person name="Grabherr M."/>
            <person name="Henrissat B."/>
            <person name="Houterman P.M."/>
            <person name="Kang S."/>
            <person name="Shim W.B."/>
            <person name="Woloshuk C."/>
            <person name="Xie X."/>
            <person name="Xu J.R."/>
            <person name="Antoniw J."/>
            <person name="Baker S.E."/>
            <person name="Bluhm B.H."/>
            <person name="Breakspear A."/>
            <person name="Brown D.W."/>
            <person name="Butchko R.A."/>
            <person name="Chapman S."/>
            <person name="Coulson R."/>
            <person name="Coutinho P.M."/>
            <person name="Danchin E.G."/>
            <person name="Diener A."/>
            <person name="Gale L.R."/>
            <person name="Gardiner D.M."/>
            <person name="Goff S."/>
            <person name="Hammond-Kosack K.E."/>
            <person name="Hilburn K."/>
            <person name="Hua-Van A."/>
            <person name="Jonkers W."/>
            <person name="Kazan K."/>
            <person name="Kodira C.D."/>
            <person name="Koehrsen M."/>
            <person name="Kumar L."/>
            <person name="Lee Y.H."/>
            <person name="Li L."/>
            <person name="Manners J.M."/>
            <person name="Miranda-Saavedra D."/>
            <person name="Mukherjee M."/>
            <person name="Park G."/>
            <person name="Park J."/>
            <person name="Park S.Y."/>
            <person name="Proctor R.H."/>
            <person name="Regev A."/>
            <person name="Ruiz-Roldan M.C."/>
            <person name="Sain D."/>
            <person name="Sakthikumar S."/>
            <person name="Sykes S."/>
            <person name="Schwartz D.C."/>
            <person name="Turgeon B.G."/>
            <person name="Wapinski I."/>
            <person name="Yoder O."/>
            <person name="Young S."/>
            <person name="Zeng Q."/>
            <person name="Zhou S."/>
            <person name="Galagan J."/>
            <person name="Cuomo C.A."/>
            <person name="Kistler H.C."/>
            <person name="Rep M."/>
        </authorList>
    </citation>
    <scope>NUCLEOTIDE SEQUENCE [LARGE SCALE GENOMIC DNA]</scope>
    <source>
        <strain evidence="2">M3125 / FGSC 7600</strain>
    </source>
</reference>
<dbReference type="GeneID" id="30074031"/>
<keyword evidence="2" id="KW-1185">Reference proteome</keyword>
<organism evidence="1 2">
    <name type="scientific">Gibberella moniliformis (strain M3125 / FGSC 7600)</name>
    <name type="common">Maize ear and stalk rot fungus</name>
    <name type="synonym">Fusarium verticillioides</name>
    <dbReference type="NCBI Taxonomy" id="334819"/>
    <lineage>
        <taxon>Eukaryota</taxon>
        <taxon>Fungi</taxon>
        <taxon>Dikarya</taxon>
        <taxon>Ascomycota</taxon>
        <taxon>Pezizomycotina</taxon>
        <taxon>Sordariomycetes</taxon>
        <taxon>Hypocreomycetidae</taxon>
        <taxon>Hypocreales</taxon>
        <taxon>Nectriaceae</taxon>
        <taxon>Fusarium</taxon>
        <taxon>Fusarium fujikuroi species complex</taxon>
    </lineage>
</organism>
<evidence type="ECO:0000313" key="2">
    <source>
        <dbReference type="Proteomes" id="UP000009096"/>
    </source>
</evidence>
<dbReference type="Proteomes" id="UP000009096">
    <property type="component" value="Chromosome 4"/>
</dbReference>
<accession>W7N0H5</accession>
<sequence>MAVMYVAPMMQYVEFYSPKHKQTPPATWDLWLHMSNNERWTTWAFAYVTDVAPALMIGGYWPTDLDAPAPEDTFVFDKIFWMPTVSTGLDVKNALPKEGEE</sequence>
<dbReference type="RefSeq" id="XP_018759841.1">
    <property type="nucleotide sequence ID" value="XM_018906426.1"/>
</dbReference>
<proteinExistence type="predicted"/>
<gene>
    <name evidence="1" type="ORF">FVEG_17155</name>
</gene>
<protein>
    <submittedName>
        <fullName evidence="1">Uncharacterized protein</fullName>
    </submittedName>
</protein>
<dbReference type="KEGG" id="fvr:FVEG_17155"/>
<evidence type="ECO:0000313" key="1">
    <source>
        <dbReference type="EMBL" id="EWG53650.1"/>
    </source>
</evidence>
<dbReference type="EMBL" id="DS022259">
    <property type="protein sequence ID" value="EWG53650.1"/>
    <property type="molecule type" value="Genomic_DNA"/>
</dbReference>
<dbReference type="AlphaFoldDB" id="W7N0H5"/>
<dbReference type="OrthoDB" id="2532955at2759"/>
<dbReference type="EMBL" id="CM000581">
    <property type="protein sequence ID" value="EWG53650.1"/>
    <property type="molecule type" value="Genomic_DNA"/>
</dbReference>
<feature type="non-terminal residue" evidence="1">
    <location>
        <position position="1"/>
    </location>
</feature>